<proteinExistence type="predicted"/>
<dbReference type="RefSeq" id="WP_210654870.1">
    <property type="nucleotide sequence ID" value="NZ_JAGKSP010000001.1"/>
</dbReference>
<protein>
    <recommendedName>
        <fullName evidence="3">Hydrolase</fullName>
    </recommendedName>
</protein>
<gene>
    <name evidence="1" type="ORF">I8J30_01870</name>
</gene>
<evidence type="ECO:0000313" key="2">
    <source>
        <dbReference type="Proteomes" id="UP000673394"/>
    </source>
</evidence>
<evidence type="ECO:0008006" key="3">
    <source>
        <dbReference type="Google" id="ProtNLM"/>
    </source>
</evidence>
<keyword evidence="2" id="KW-1185">Reference proteome</keyword>
<evidence type="ECO:0000313" key="1">
    <source>
        <dbReference type="EMBL" id="MBP3961441.1"/>
    </source>
</evidence>
<dbReference type="Proteomes" id="UP000673394">
    <property type="component" value="Unassembled WGS sequence"/>
</dbReference>
<organism evidence="1 2">
    <name type="scientific">Paenibacillus lignilyticus</name>
    <dbReference type="NCBI Taxonomy" id="1172615"/>
    <lineage>
        <taxon>Bacteria</taxon>
        <taxon>Bacillati</taxon>
        <taxon>Bacillota</taxon>
        <taxon>Bacilli</taxon>
        <taxon>Bacillales</taxon>
        <taxon>Paenibacillaceae</taxon>
        <taxon>Paenibacillus</taxon>
    </lineage>
</organism>
<sequence>MVNDHDESFYARKPYYVSVQAGSILVDPEATAFEFAITANEEELNRLQELFEEYASMDELQASQYATAPFSSASDKQMNAGVDAILLDVYRLLYELGTTETKNHIATMGLFPEGSLR</sequence>
<dbReference type="EMBL" id="JAGKSP010000001">
    <property type="protein sequence ID" value="MBP3961441.1"/>
    <property type="molecule type" value="Genomic_DNA"/>
</dbReference>
<accession>A0ABS5C616</accession>
<comment type="caution">
    <text evidence="1">The sequence shown here is derived from an EMBL/GenBank/DDBJ whole genome shotgun (WGS) entry which is preliminary data.</text>
</comment>
<name>A0ABS5C616_9BACL</name>
<reference evidence="1 2" key="1">
    <citation type="submission" date="2021-04" db="EMBL/GenBank/DDBJ databases">
        <title>Paenibacillus sp. DLE-14 whole genome sequence.</title>
        <authorList>
            <person name="Ham Y.J."/>
        </authorList>
    </citation>
    <scope>NUCLEOTIDE SEQUENCE [LARGE SCALE GENOMIC DNA]</scope>
    <source>
        <strain evidence="1 2">DLE-14</strain>
    </source>
</reference>